<evidence type="ECO:0000256" key="2">
    <source>
        <dbReference type="ARBA" id="ARBA00022741"/>
    </source>
</evidence>
<dbReference type="Pfam" id="PF00437">
    <property type="entry name" value="T2SSE"/>
    <property type="match status" value="1"/>
</dbReference>
<dbReference type="PANTHER" id="PTHR30258:SF2">
    <property type="entry name" value="COMG OPERON PROTEIN 1"/>
    <property type="match status" value="1"/>
</dbReference>
<dbReference type="Gene3D" id="3.40.50.300">
    <property type="entry name" value="P-loop containing nucleotide triphosphate hydrolases"/>
    <property type="match status" value="1"/>
</dbReference>
<evidence type="ECO:0000259" key="4">
    <source>
        <dbReference type="PROSITE" id="PS00662"/>
    </source>
</evidence>
<dbReference type="NCBIfam" id="NF041000">
    <property type="entry name" value="ATPase_ComGA"/>
    <property type="match status" value="1"/>
</dbReference>
<dbReference type="EMBL" id="RKRK01000002">
    <property type="protein sequence ID" value="RPF58096.1"/>
    <property type="molecule type" value="Genomic_DNA"/>
</dbReference>
<dbReference type="GO" id="GO:0005886">
    <property type="term" value="C:plasma membrane"/>
    <property type="evidence" value="ECO:0007669"/>
    <property type="project" value="TreeGrafter"/>
</dbReference>
<dbReference type="PANTHER" id="PTHR30258">
    <property type="entry name" value="TYPE II SECRETION SYSTEM PROTEIN GSPE-RELATED"/>
    <property type="match status" value="1"/>
</dbReference>
<dbReference type="Proteomes" id="UP000277108">
    <property type="component" value="Unassembled WGS sequence"/>
</dbReference>
<organism evidence="5 6">
    <name type="scientific">Abyssicoccus albus</name>
    <dbReference type="NCBI Taxonomy" id="1817405"/>
    <lineage>
        <taxon>Bacteria</taxon>
        <taxon>Bacillati</taxon>
        <taxon>Bacillota</taxon>
        <taxon>Bacilli</taxon>
        <taxon>Bacillales</taxon>
        <taxon>Abyssicoccaceae</taxon>
    </lineage>
</organism>
<dbReference type="InterPro" id="IPR027417">
    <property type="entry name" value="P-loop_NTPase"/>
</dbReference>
<evidence type="ECO:0000313" key="6">
    <source>
        <dbReference type="Proteomes" id="UP000277108"/>
    </source>
</evidence>
<protein>
    <submittedName>
        <fullName evidence="5">Competence protein ComGA</fullName>
    </submittedName>
</protein>
<evidence type="ECO:0000256" key="1">
    <source>
        <dbReference type="ARBA" id="ARBA00006611"/>
    </source>
</evidence>
<keyword evidence="2" id="KW-0547">Nucleotide-binding</keyword>
<evidence type="ECO:0000256" key="3">
    <source>
        <dbReference type="ARBA" id="ARBA00022840"/>
    </source>
</evidence>
<dbReference type="GO" id="GO:0005524">
    <property type="term" value="F:ATP binding"/>
    <property type="evidence" value="ECO:0007669"/>
    <property type="project" value="UniProtKB-KW"/>
</dbReference>
<accession>A0A3N5BJP5</accession>
<dbReference type="PROSITE" id="PS00662">
    <property type="entry name" value="T2SP_E"/>
    <property type="match status" value="1"/>
</dbReference>
<dbReference type="OrthoDB" id="9808272at2"/>
<dbReference type="Gene3D" id="3.30.450.90">
    <property type="match status" value="1"/>
</dbReference>
<proteinExistence type="inferred from homology"/>
<dbReference type="InterPro" id="IPR001482">
    <property type="entry name" value="T2SS/T4SS_dom"/>
</dbReference>
<reference evidence="5 6" key="1">
    <citation type="submission" date="2018-11" db="EMBL/GenBank/DDBJ databases">
        <title>Genomic Encyclopedia of Type Strains, Phase IV (KMG-IV): sequencing the most valuable type-strain genomes for metagenomic binning, comparative biology and taxonomic classification.</title>
        <authorList>
            <person name="Goeker M."/>
        </authorList>
    </citation>
    <scope>NUCLEOTIDE SEQUENCE [LARGE SCALE GENOMIC DNA]</scope>
    <source>
        <strain evidence="5 6">DSM 29158</strain>
    </source>
</reference>
<evidence type="ECO:0000313" key="5">
    <source>
        <dbReference type="EMBL" id="RPF58096.1"/>
    </source>
</evidence>
<dbReference type="SUPFAM" id="SSF52540">
    <property type="entry name" value="P-loop containing nucleoside triphosphate hydrolases"/>
    <property type="match status" value="1"/>
</dbReference>
<keyword evidence="3" id="KW-0067">ATP-binding</keyword>
<comment type="similarity">
    <text evidence="1">Belongs to the GSP E family.</text>
</comment>
<dbReference type="InterPro" id="IPR047667">
    <property type="entry name" value="ATPase_ComGA"/>
</dbReference>
<sequence>MEKLYQILNKAIASKVTDIHLNPKYDDQSKDKKDSMYEIIFRRSGEIYHFDVLTNVESIAIINHLKYECHLDVTNKHNAQSGQMSLKLKNKQFNIRVSTLPLFFDCESISIRILYDSEHDNKIEYYNQSQFETLKKASLLKDGLIIISGPTGSGKTTLLYELIEHVNSQWNRRILTIEDPVERHIIGALQVNLNDQAGISYEESVKAFMRCDPDIILIGEIRDAKTAKEVVRASLSGHLVLTTIHAQNATGVIHRMLEFGVGLNELMQSLTIINNQRLIRLADKKMTIISEQLNFKNIKLDQMKHLNEIETVTIHEQVKKMFLNKEILPEEYEAYVLDEVE</sequence>
<comment type="caution">
    <text evidence="5">The sequence shown here is derived from an EMBL/GenBank/DDBJ whole genome shotgun (WGS) entry which is preliminary data.</text>
</comment>
<dbReference type="CDD" id="cd01129">
    <property type="entry name" value="PulE-GspE-like"/>
    <property type="match status" value="1"/>
</dbReference>
<gene>
    <name evidence="5" type="ORF">EDD62_0734</name>
</gene>
<keyword evidence="6" id="KW-1185">Reference proteome</keyword>
<dbReference type="GO" id="GO:0016887">
    <property type="term" value="F:ATP hydrolysis activity"/>
    <property type="evidence" value="ECO:0007669"/>
    <property type="project" value="TreeGrafter"/>
</dbReference>
<name>A0A3N5BJP5_9BACL</name>
<dbReference type="AlphaFoldDB" id="A0A3N5BJP5"/>
<dbReference type="RefSeq" id="WP_123807571.1">
    <property type="nucleotide sequence ID" value="NZ_RKRK01000002.1"/>
</dbReference>
<feature type="domain" description="Bacterial type II secretion system protein E" evidence="4">
    <location>
        <begin position="209"/>
        <end position="223"/>
    </location>
</feature>